<accession>A0AAE4Z4W1</accession>
<dbReference type="Pfam" id="PF00326">
    <property type="entry name" value="Peptidase_S9"/>
    <property type="match status" value="1"/>
</dbReference>
<keyword evidence="1" id="KW-0378">Hydrolase</keyword>
<proteinExistence type="predicted"/>
<keyword evidence="3" id="KW-0732">Signal</keyword>
<organism evidence="5 6">
    <name type="scientific">Candidatus Kutchimonas denitrificans</name>
    <dbReference type="NCBI Taxonomy" id="3056748"/>
    <lineage>
        <taxon>Bacteria</taxon>
        <taxon>Pseudomonadati</taxon>
        <taxon>Gemmatimonadota</taxon>
        <taxon>Gemmatimonadia</taxon>
        <taxon>Candidatus Palauibacterales</taxon>
        <taxon>Candidatus Palauibacteraceae</taxon>
        <taxon>Candidatus Kutchimonas</taxon>
    </lineage>
</organism>
<dbReference type="Pfam" id="PF07676">
    <property type="entry name" value="PD40"/>
    <property type="match status" value="1"/>
</dbReference>
<comment type="caution">
    <text evidence="5">The sequence shown here is derived from an EMBL/GenBank/DDBJ whole genome shotgun (WGS) entry which is preliminary data.</text>
</comment>
<evidence type="ECO:0000313" key="6">
    <source>
        <dbReference type="Proteomes" id="UP000702544"/>
    </source>
</evidence>
<feature type="domain" description="Peptidase S9 prolyl oligopeptidase catalytic" evidence="4">
    <location>
        <begin position="482"/>
        <end position="685"/>
    </location>
</feature>
<evidence type="ECO:0000256" key="1">
    <source>
        <dbReference type="ARBA" id="ARBA00022801"/>
    </source>
</evidence>
<dbReference type="Gene3D" id="2.120.10.30">
    <property type="entry name" value="TolB, C-terminal domain"/>
    <property type="match status" value="2"/>
</dbReference>
<reference evidence="5 6" key="1">
    <citation type="submission" date="2020-01" db="EMBL/GenBank/DDBJ databases">
        <title>Genomes assembled from Gulf of Kutch pelagic sediment metagenomes.</title>
        <authorList>
            <person name="Chandrashekar M."/>
            <person name="Mahajan M.S."/>
            <person name="Dave K.J."/>
            <person name="Vatsa P."/>
            <person name="Nathani N.M."/>
        </authorList>
    </citation>
    <scope>NUCLEOTIDE SEQUENCE [LARGE SCALE GENOMIC DNA]</scope>
    <source>
        <strain evidence="5">KS3-K002</strain>
    </source>
</reference>
<evidence type="ECO:0000256" key="2">
    <source>
        <dbReference type="ARBA" id="ARBA00022825"/>
    </source>
</evidence>
<dbReference type="InterPro" id="IPR011659">
    <property type="entry name" value="WD40"/>
</dbReference>
<evidence type="ECO:0000259" key="4">
    <source>
        <dbReference type="Pfam" id="PF00326"/>
    </source>
</evidence>
<dbReference type="Gene3D" id="3.40.50.1820">
    <property type="entry name" value="alpha/beta hydrolase"/>
    <property type="match status" value="1"/>
</dbReference>
<sequence>MKRKPMTRIHPSSVLASLLIVGLPVAGPRPATAQGDQEAASAVRALGPRDVARVQSVGEVAIHPDGSTIAYTRNVPREPGRDEDGPAWSRLHVVAFDGSGDRVFVGGEVDVSHVRWSPDGRFLSFLARRSDDEHTSIYLIPARSGESYRLYQHETSVLAFDWRPDSRAIAFVAREVVPERVTELRARGFDQEIYEEDWVSRRLYVLELPGGPEGPPGGLRRIDVPGQPWHVVWGPNGRRLLTDLSPTPLIDDRYMFRRLHVLDANSGAVVSAIENPGKLGPFGFAPDGRSVVLISAADINDPREGRLMVVPTEGGTLRDLMPDLEGHVEAFAFTERDRIVYLASLGVGTRIARIRTDGREDGVYYQGTDPVFTNLSMSAESDRAALNGQAPTHPSEAFALRLESDAEPNRLTVSNPWLADVALADQRMVSWTAADGLEIQGLLIEPLQRAAGERVPTLVVVHGGPESHRDNGWLTSYAQPGQVAAGRGYAVLYPNYRGSTGRGVAFAKADQGDGMGAEFDDILAGIDYLIERGITDPDRVGITGGSYGGYATAWGATRHSERFAAGVMRVGVSDQLSKTGTSDIPRELELVHWLTNPYENPDLFLERSPVMYTENANTPLLILHGKEDPRVNPGQSLELYRALQMTTDVPVRLVLYPGEGHGNRRAASRYDYSLRMLRWFDWFLKEGKEELPPYEIDYGRDDEVS</sequence>
<feature type="chain" id="PRO_5042014284" evidence="3">
    <location>
        <begin position="34"/>
        <end position="705"/>
    </location>
</feature>
<evidence type="ECO:0000256" key="3">
    <source>
        <dbReference type="SAM" id="SignalP"/>
    </source>
</evidence>
<dbReference type="InterPro" id="IPR011042">
    <property type="entry name" value="6-blade_b-propeller_TolB-like"/>
</dbReference>
<evidence type="ECO:0000313" key="5">
    <source>
        <dbReference type="EMBL" id="NIR73820.1"/>
    </source>
</evidence>
<dbReference type="GO" id="GO:0004252">
    <property type="term" value="F:serine-type endopeptidase activity"/>
    <property type="evidence" value="ECO:0007669"/>
    <property type="project" value="TreeGrafter"/>
</dbReference>
<keyword evidence="2" id="KW-0720">Serine protease</keyword>
<dbReference type="AlphaFoldDB" id="A0AAE4Z4W1"/>
<protein>
    <submittedName>
        <fullName evidence="5">S9 family peptidase</fullName>
    </submittedName>
</protein>
<dbReference type="EMBL" id="JAACAK010000014">
    <property type="protein sequence ID" value="NIR73820.1"/>
    <property type="molecule type" value="Genomic_DNA"/>
</dbReference>
<dbReference type="GO" id="GO:0006508">
    <property type="term" value="P:proteolysis"/>
    <property type="evidence" value="ECO:0007669"/>
    <property type="project" value="InterPro"/>
</dbReference>
<dbReference type="PANTHER" id="PTHR42776">
    <property type="entry name" value="SERINE PEPTIDASE S9 FAMILY MEMBER"/>
    <property type="match status" value="1"/>
</dbReference>
<dbReference type="InterPro" id="IPR001375">
    <property type="entry name" value="Peptidase_S9_cat"/>
</dbReference>
<dbReference type="Proteomes" id="UP000702544">
    <property type="component" value="Unassembled WGS sequence"/>
</dbReference>
<name>A0AAE4Z4W1_9BACT</name>
<keyword evidence="2" id="KW-0645">Protease</keyword>
<dbReference type="SUPFAM" id="SSF53474">
    <property type="entry name" value="alpha/beta-Hydrolases"/>
    <property type="match status" value="1"/>
</dbReference>
<dbReference type="InterPro" id="IPR029058">
    <property type="entry name" value="AB_hydrolase_fold"/>
</dbReference>
<feature type="signal peptide" evidence="3">
    <location>
        <begin position="1"/>
        <end position="33"/>
    </location>
</feature>
<dbReference type="SUPFAM" id="SSF82171">
    <property type="entry name" value="DPP6 N-terminal domain-like"/>
    <property type="match status" value="1"/>
</dbReference>
<gene>
    <name evidence="5" type="ORF">GWO12_01700</name>
</gene>
<dbReference type="PANTHER" id="PTHR42776:SF27">
    <property type="entry name" value="DIPEPTIDYL PEPTIDASE FAMILY MEMBER 6"/>
    <property type="match status" value="1"/>
</dbReference>